<dbReference type="GeneID" id="100743378"/>
<keyword evidence="11 14" id="KW-1133">Transmembrane helix</keyword>
<dbReference type="RefSeq" id="XP_033176417.1">
    <property type="nucleotide sequence ID" value="XM_033320526.1"/>
</dbReference>
<comment type="pathway">
    <text evidence="3 14">Glycolipid biosynthesis; glycosylphosphatidylinositol-anchor biosynthesis.</text>
</comment>
<accession>A0A6P8LD05</accession>
<feature type="transmembrane region" description="Helical" evidence="14">
    <location>
        <begin position="700"/>
        <end position="716"/>
    </location>
</feature>
<feature type="transmembrane region" description="Helical" evidence="14">
    <location>
        <begin position="647"/>
        <end position="668"/>
    </location>
</feature>
<feature type="transmembrane region" description="Helical" evidence="14">
    <location>
        <begin position="180"/>
        <end position="198"/>
    </location>
</feature>
<evidence type="ECO:0000256" key="5">
    <source>
        <dbReference type="ARBA" id="ARBA00008779"/>
    </source>
</evidence>
<feature type="transmembrane region" description="Helical" evidence="14">
    <location>
        <begin position="819"/>
        <end position="835"/>
    </location>
</feature>
<evidence type="ECO:0000256" key="14">
    <source>
        <dbReference type="RuleBase" id="RU367138"/>
    </source>
</evidence>
<feature type="transmembrane region" description="Helical" evidence="14">
    <location>
        <begin position="746"/>
        <end position="762"/>
    </location>
</feature>
<dbReference type="InterPro" id="IPR049733">
    <property type="entry name" value="CCDC61_N"/>
</dbReference>
<protein>
    <recommendedName>
        <fullName evidence="6 14">GPI ethanolamine phosphate transferase 1</fullName>
        <ecNumber evidence="14">2.-.-.-</ecNumber>
    </recommendedName>
</protein>
<evidence type="ECO:0000259" key="16">
    <source>
        <dbReference type="Pfam" id="PF04987"/>
    </source>
</evidence>
<dbReference type="CDD" id="cd16020">
    <property type="entry name" value="GPI_EPT_1"/>
    <property type="match status" value="1"/>
</dbReference>
<evidence type="ECO:0000313" key="17">
    <source>
        <dbReference type="Proteomes" id="UP000515180"/>
    </source>
</evidence>
<name>A0A6P8LD05_BOMIM</name>
<comment type="subcellular location">
    <subcellularLocation>
        <location evidence="2 14">Endoplasmic reticulum membrane</location>
        <topology evidence="2 14">Multi-pass membrane protein</topology>
    </subcellularLocation>
</comment>
<evidence type="ECO:0000256" key="6">
    <source>
        <dbReference type="ARBA" id="ARBA00020831"/>
    </source>
</evidence>
<dbReference type="Proteomes" id="UP000515180">
    <property type="component" value="Unplaced"/>
</dbReference>
<reference evidence="18" key="1">
    <citation type="submission" date="2025-08" db="UniProtKB">
        <authorList>
            <consortium name="RefSeq"/>
        </authorList>
    </citation>
    <scope>IDENTIFICATION</scope>
</reference>
<evidence type="ECO:0000256" key="13">
    <source>
        <dbReference type="ARBA" id="ARBA00023180"/>
    </source>
</evidence>
<evidence type="ECO:0000259" key="15">
    <source>
        <dbReference type="Pfam" id="PF00884"/>
    </source>
</evidence>
<sequence length="1018" mass="117388">MNKVGPSLVTSYTFKSGKEYIVKIKVTAFKGCQRNLELTITDKYTAENWQSFYDAACLFFIIFLFYVICYFKVILRISFYIENLTQKTGNYKHFDVFVAMLQSGLLKTSESITLDLLTFEDLQLLRARKLERSSCSNLNNTTNNRRYLILTYTVEFDRLSDFRKIEKMYNKKFNIVNNNYSFIIWGLAIHLILLWGVLDVNFHSPIIQELPNVPILRNAPAKRLVLFVADGLRFRTFIEAPPKFLKHIMTDIGAWGISHTRMPTESRPGIVAICAGLYEDPSAIFKGWKENPVDFDSVFNQSYLSWAWGSPDIIPMFTKGAGENVHGDSYPPEWQNFDIMHGQIWRLDSWVFDKYIDWLREDAHKVKNAERVVIFLHLLGCDTTGHTAKPHSRKYVDNMNYVDWKIEEVVQMTENFFGDNSTAYIFTSDHGMTDWGSHGSGSTDETETPLIVWGAGINAFNFRQNVEQVDITPLISSLIGAPIPINNEGVLPWQYLSTNNLKYINHALLNNLKQLTYQVKANHKMNCENNGLTDWREIELDNKISTFDKDSETEDLNEKLKEIVNTIKLAKKSLLYFRQYQRTRFLLYLSIIWLGWIILLFFKITGVIRPRVNSFILLITNCVFIVLVTMILIMHKVSGCNNWRLPCYAFLTMISFWLATRSIIIYTVKLKVCKSKYYWTIITGIIFLLTIMFIGLTYRFALSIGMLFITLVQKIVLKSSQSLFFWTALSLAIFPLLPVVEPYPRVYIIILSICVVTLIVALKMHSKYRKAVEIFRLIVTGLIYLECIDGRSWISWTILSTTPLYIFTYPMQLKKRMQGIVLGLFCPLVLLSASYEPFFFIILALHLSCWSQFNVSSIQVYQSTKNPLTIEELLKAAIFMLYTLLCFFGTGNMASVSSFDPSWTRHFVTVFSPFTMFLLILLKLSIPLMLIGCTSHTLGSSSIFLGVLLLGDCLSLPLMYYVTPQGSWLDIGSAISRFTIAIFLPCLIVLLHYLSYPLITFSPNKHKFYINLKKDHIV</sequence>
<dbReference type="GO" id="GO:0006506">
    <property type="term" value="P:GPI anchor biosynthetic process"/>
    <property type="evidence" value="ECO:0007669"/>
    <property type="project" value="UniProtKB-UniPathway"/>
</dbReference>
<gene>
    <name evidence="18" type="primary">LOC100743378</name>
</gene>
<feature type="domain" description="GPI ethanolamine phosphate transferase 1 C-terminal" evidence="16">
    <location>
        <begin position="573"/>
        <end position="967"/>
    </location>
</feature>
<evidence type="ECO:0000256" key="11">
    <source>
        <dbReference type="ARBA" id="ARBA00022989"/>
    </source>
</evidence>
<feature type="transmembrane region" description="Helical" evidence="14">
    <location>
        <begin position="614"/>
        <end position="635"/>
    </location>
</feature>
<evidence type="ECO:0000256" key="8">
    <source>
        <dbReference type="ARBA" id="ARBA00022679"/>
    </source>
</evidence>
<dbReference type="InterPro" id="IPR007070">
    <property type="entry name" value="GPI_EtnP_transferase_1"/>
</dbReference>
<dbReference type="PANTHER" id="PTHR12250">
    <property type="entry name" value="PHOSPHATIDYLINOSITOL GLYCAN, CLASS N"/>
    <property type="match status" value="1"/>
</dbReference>
<feature type="domain" description="Sulfatase N-terminal" evidence="15">
    <location>
        <begin position="390"/>
        <end position="480"/>
    </location>
</feature>
<dbReference type="Gene3D" id="3.40.720.10">
    <property type="entry name" value="Alkaline Phosphatase, subunit A"/>
    <property type="match status" value="1"/>
</dbReference>
<keyword evidence="17" id="KW-1185">Reference proteome</keyword>
<feature type="transmembrane region" description="Helical" evidence="14">
    <location>
        <begin position="677"/>
        <end position="694"/>
    </location>
</feature>
<keyword evidence="12 14" id="KW-0472">Membrane</keyword>
<feature type="transmembrane region" description="Helical" evidence="14">
    <location>
        <begin position="723"/>
        <end position="740"/>
    </location>
</feature>
<comment type="similarity">
    <text evidence="5">Belongs to the sulfatase family.</text>
</comment>
<dbReference type="UniPathway" id="UPA00196"/>
<evidence type="ECO:0000256" key="12">
    <source>
        <dbReference type="ARBA" id="ARBA00023136"/>
    </source>
</evidence>
<feature type="transmembrane region" description="Helical" evidence="14">
    <location>
        <begin position="974"/>
        <end position="999"/>
    </location>
</feature>
<evidence type="ECO:0000256" key="2">
    <source>
        <dbReference type="ARBA" id="ARBA00004477"/>
    </source>
</evidence>
<dbReference type="InterPro" id="IPR017852">
    <property type="entry name" value="GPI_EtnP_transferase_1_C"/>
</dbReference>
<dbReference type="AlphaFoldDB" id="A0A6P8LD05"/>
<keyword evidence="10 14" id="KW-0256">Endoplasmic reticulum</keyword>
<comment type="function">
    <text evidence="14">Ethanolamine phosphate transferase involved in glycosylphosphatidylinositol-anchor biosynthesis. Transfers ethanolamine phosphate to the first alpha-1,4-linked mannose of the glycosylphosphatidylinositol precursor of GPI-anchor.</text>
</comment>
<dbReference type="Pfam" id="PF00884">
    <property type="entry name" value="Sulfatase"/>
    <property type="match status" value="1"/>
</dbReference>
<dbReference type="SUPFAM" id="SSF53649">
    <property type="entry name" value="Alkaline phosphatase-like"/>
    <property type="match status" value="1"/>
</dbReference>
<feature type="transmembrane region" description="Helical" evidence="14">
    <location>
        <begin position="873"/>
        <end position="890"/>
    </location>
</feature>
<feature type="transmembrane region" description="Helical" evidence="14">
    <location>
        <begin position="943"/>
        <end position="962"/>
    </location>
</feature>
<feature type="transmembrane region" description="Helical" evidence="14">
    <location>
        <begin position="910"/>
        <end position="931"/>
    </location>
</feature>
<evidence type="ECO:0000313" key="18">
    <source>
        <dbReference type="RefSeq" id="XP_033176417.1"/>
    </source>
</evidence>
<evidence type="ECO:0000256" key="7">
    <source>
        <dbReference type="ARBA" id="ARBA00022502"/>
    </source>
</evidence>
<keyword evidence="7 14" id="KW-0337">GPI-anchor biosynthesis</keyword>
<dbReference type="InterPro" id="IPR017850">
    <property type="entry name" value="Alkaline_phosphatase_core_sf"/>
</dbReference>
<dbReference type="OrthoDB" id="2748310at2759"/>
<dbReference type="GO" id="GO:0051377">
    <property type="term" value="F:mannose-ethanolamine phosphotransferase activity"/>
    <property type="evidence" value="ECO:0007669"/>
    <property type="project" value="UniProtKB-UniRule"/>
</dbReference>
<feature type="transmembrane region" description="Helical" evidence="14">
    <location>
        <begin position="585"/>
        <end position="602"/>
    </location>
</feature>
<dbReference type="InterPro" id="IPR037671">
    <property type="entry name" value="PIGN_N"/>
</dbReference>
<dbReference type="InterPro" id="IPR000917">
    <property type="entry name" value="Sulfatase_N"/>
</dbReference>
<feature type="transmembrane region" description="Helical" evidence="14">
    <location>
        <begin position="52"/>
        <end position="71"/>
    </location>
</feature>
<evidence type="ECO:0000256" key="10">
    <source>
        <dbReference type="ARBA" id="ARBA00022824"/>
    </source>
</evidence>
<keyword evidence="13" id="KW-0325">Glycoprotein</keyword>
<dbReference type="GO" id="GO:0005789">
    <property type="term" value="C:endoplasmic reticulum membrane"/>
    <property type="evidence" value="ECO:0007669"/>
    <property type="project" value="UniProtKB-SubCell"/>
</dbReference>
<proteinExistence type="inferred from homology"/>
<comment type="cofactor">
    <cofactor evidence="1">
        <name>Ca(2+)</name>
        <dbReference type="ChEBI" id="CHEBI:29108"/>
    </cofactor>
</comment>
<evidence type="ECO:0000256" key="4">
    <source>
        <dbReference type="ARBA" id="ARBA00008400"/>
    </source>
</evidence>
<evidence type="ECO:0000256" key="9">
    <source>
        <dbReference type="ARBA" id="ARBA00022692"/>
    </source>
</evidence>
<keyword evidence="8 14" id="KW-0808">Transferase</keyword>
<keyword evidence="9 14" id="KW-0812">Transmembrane</keyword>
<evidence type="ECO:0000256" key="1">
    <source>
        <dbReference type="ARBA" id="ARBA00001913"/>
    </source>
</evidence>
<dbReference type="PANTHER" id="PTHR12250:SF0">
    <property type="entry name" value="GPI ETHANOLAMINE PHOSPHATE TRANSFERASE 1"/>
    <property type="match status" value="1"/>
</dbReference>
<dbReference type="Pfam" id="PF04987">
    <property type="entry name" value="PigN"/>
    <property type="match status" value="1"/>
</dbReference>
<dbReference type="CDD" id="cd22284">
    <property type="entry name" value="HD_CCDC61_N"/>
    <property type="match status" value="1"/>
</dbReference>
<dbReference type="EC" id="2.-.-.-" evidence="14"/>
<organism evidence="17 18">
    <name type="scientific">Bombus impatiens</name>
    <name type="common">Bumblebee</name>
    <dbReference type="NCBI Taxonomy" id="132113"/>
    <lineage>
        <taxon>Eukaryota</taxon>
        <taxon>Metazoa</taxon>
        <taxon>Ecdysozoa</taxon>
        <taxon>Arthropoda</taxon>
        <taxon>Hexapoda</taxon>
        <taxon>Insecta</taxon>
        <taxon>Pterygota</taxon>
        <taxon>Neoptera</taxon>
        <taxon>Endopterygota</taxon>
        <taxon>Hymenoptera</taxon>
        <taxon>Apocrita</taxon>
        <taxon>Aculeata</taxon>
        <taxon>Apoidea</taxon>
        <taxon>Anthophila</taxon>
        <taxon>Apidae</taxon>
        <taxon>Bombus</taxon>
        <taxon>Pyrobombus</taxon>
    </lineage>
</organism>
<comment type="similarity">
    <text evidence="4 14">Belongs to the PIGG/PIGN/PIGO family. PIGN subfamily.</text>
</comment>
<evidence type="ECO:0000256" key="3">
    <source>
        <dbReference type="ARBA" id="ARBA00004687"/>
    </source>
</evidence>